<gene>
    <name evidence="7" type="ORF">I9W82_003491</name>
</gene>
<dbReference type="Proteomes" id="UP000669133">
    <property type="component" value="Unassembled WGS sequence"/>
</dbReference>
<dbReference type="PANTHER" id="PTHR45700:SF2">
    <property type="entry name" value="UBIQUITIN-PROTEIN LIGASE E3C"/>
    <property type="match status" value="1"/>
</dbReference>
<dbReference type="GeneID" id="93652120"/>
<dbReference type="SMART" id="SM00119">
    <property type="entry name" value="HECTc"/>
    <property type="match status" value="1"/>
</dbReference>
<reference evidence="7 8" key="1">
    <citation type="submission" date="2020-12" db="EMBL/GenBank/DDBJ databases">
        <title>Effect of drift, selection, and recombination on the evolution of hybrid genomes in Candida yeast pathogens.</title>
        <authorList>
            <person name="Mixao V."/>
            <person name="Ksiezopolska E."/>
            <person name="Saus E."/>
            <person name="Boekhout T."/>
            <person name="Gacser A."/>
            <person name="Gabaldon T."/>
        </authorList>
    </citation>
    <scope>NUCLEOTIDE SEQUENCE [LARGE SCALE GENOMIC DNA]</scope>
    <source>
        <strain evidence="7 8">BP57</strain>
    </source>
</reference>
<organism evidence="7 8">
    <name type="scientific">Candida metapsilosis</name>
    <dbReference type="NCBI Taxonomy" id="273372"/>
    <lineage>
        <taxon>Eukaryota</taxon>
        <taxon>Fungi</taxon>
        <taxon>Dikarya</taxon>
        <taxon>Ascomycota</taxon>
        <taxon>Saccharomycotina</taxon>
        <taxon>Pichiomycetes</taxon>
        <taxon>Debaryomycetaceae</taxon>
        <taxon>Candida/Lodderomyces clade</taxon>
        <taxon>Candida</taxon>
    </lineage>
</organism>
<dbReference type="InterPro" id="IPR035983">
    <property type="entry name" value="Hect_E3_ubiquitin_ligase"/>
</dbReference>
<comment type="catalytic activity">
    <reaction evidence="1">
        <text>S-ubiquitinyl-[E2 ubiquitin-conjugating enzyme]-L-cysteine + [acceptor protein]-L-lysine = [E2 ubiquitin-conjugating enzyme]-L-cysteine + N(6)-ubiquitinyl-[acceptor protein]-L-lysine.</text>
        <dbReference type="EC" id="2.3.2.26"/>
    </reaction>
</comment>
<keyword evidence="8" id="KW-1185">Reference proteome</keyword>
<evidence type="ECO:0000256" key="2">
    <source>
        <dbReference type="ARBA" id="ARBA00012485"/>
    </source>
</evidence>
<dbReference type="RefSeq" id="XP_067547889.1">
    <property type="nucleotide sequence ID" value="XM_067692462.1"/>
</dbReference>
<evidence type="ECO:0000259" key="6">
    <source>
        <dbReference type="PROSITE" id="PS50237"/>
    </source>
</evidence>
<dbReference type="EMBL" id="JAEOAQ010000004">
    <property type="protein sequence ID" value="KAG5418773.1"/>
    <property type="molecule type" value="Genomic_DNA"/>
</dbReference>
<dbReference type="Gene3D" id="3.30.2160.10">
    <property type="entry name" value="Hect, E3 ligase catalytic domain"/>
    <property type="match status" value="1"/>
</dbReference>
<dbReference type="CDD" id="cd00078">
    <property type="entry name" value="HECTc"/>
    <property type="match status" value="1"/>
</dbReference>
<proteinExistence type="predicted"/>
<evidence type="ECO:0000256" key="1">
    <source>
        <dbReference type="ARBA" id="ARBA00000885"/>
    </source>
</evidence>
<dbReference type="FunFam" id="3.30.2410.10:FF:000011">
    <property type="entry name" value="Putative Ubiquitin-protein ligase E3C"/>
    <property type="match status" value="1"/>
</dbReference>
<dbReference type="EC" id="2.3.2.26" evidence="2"/>
<evidence type="ECO:0000256" key="4">
    <source>
        <dbReference type="ARBA" id="ARBA00022786"/>
    </source>
</evidence>
<feature type="active site" description="Glycyl thioester intermediate" evidence="5">
    <location>
        <position position="920"/>
    </location>
</feature>
<feature type="domain" description="HECT" evidence="6">
    <location>
        <begin position="606"/>
        <end position="952"/>
    </location>
</feature>
<dbReference type="AlphaFoldDB" id="A0A8H7ZGR7"/>
<keyword evidence="3" id="KW-0808">Transferase</keyword>
<dbReference type="Gene3D" id="3.30.2410.10">
    <property type="entry name" value="Hect, E3 ligase catalytic domain"/>
    <property type="match status" value="1"/>
</dbReference>
<dbReference type="GO" id="GO:0000209">
    <property type="term" value="P:protein polyubiquitination"/>
    <property type="evidence" value="ECO:0007669"/>
    <property type="project" value="InterPro"/>
</dbReference>
<evidence type="ECO:0000256" key="3">
    <source>
        <dbReference type="ARBA" id="ARBA00022679"/>
    </source>
</evidence>
<comment type="caution">
    <text evidence="7">The sequence shown here is derived from an EMBL/GenBank/DDBJ whole genome shotgun (WGS) entry which is preliminary data.</text>
</comment>
<dbReference type="GO" id="GO:0006511">
    <property type="term" value="P:ubiquitin-dependent protein catabolic process"/>
    <property type="evidence" value="ECO:0007669"/>
    <property type="project" value="TreeGrafter"/>
</dbReference>
<evidence type="ECO:0000313" key="7">
    <source>
        <dbReference type="EMBL" id="KAG5418773.1"/>
    </source>
</evidence>
<dbReference type="PROSITE" id="PS50237">
    <property type="entry name" value="HECT"/>
    <property type="match status" value="1"/>
</dbReference>
<dbReference type="Gene3D" id="3.90.1750.10">
    <property type="entry name" value="Hect, E3 ligase catalytic domains"/>
    <property type="match status" value="1"/>
</dbReference>
<dbReference type="GO" id="GO:0061630">
    <property type="term" value="F:ubiquitin protein ligase activity"/>
    <property type="evidence" value="ECO:0007669"/>
    <property type="project" value="UniProtKB-EC"/>
</dbReference>
<sequence>MFNFTGQSKRRNVNLGDKKPAGFGGFGTNAFLEQSRKERQEREQQRAREKSAITLQRAMRSYLQLKEVIETRYRDWLDCDVSEVGLWEYISQFTILTRWFAKKGEAGQDELVTLASTLSKKLEKSQFPLSSENEAALFYLGQFLSGYLLKVETLTKCQMLNALEILHEKYHFATAFLLSQLGKLIQEQQEPQAREKVLNFAYVMSQSLLNTNSAFESSFLAVLACDVYTASNEFYLKVIRQFVSQRQKQIDVYLKGNESAKDKLLYMVVNFLTIHGDTEFTINDLQLIRSLLKYNQSIVLENYPDENESRQMKDRGMSAVVLPPTKIKVLKQMYNTNFLQSVLKWGRDGGEESYEILAKLVALQPSWKQLVLNQICIEPTNIFLISGNSLSRAEELSTTSLEEFEKLFLLGDFYNSLLFFEEVYSYWLIVSNDTESFKKTGIDEGLLRLFCEILKTLCSLLAKRSDLGTRYFRQKTFALVDQLYLKNLRLKFLPSGFWLTQQRSYNFDKLLSYVIEYYMEDPNGDDDEEKDAFLQNIPYVYREMLILLKHVPYFIPFNDRVRIFQQLIEVDNQNSSPYWGFMEPRVKAEIRRQNLLHDAFEAFSKMGNSFKNRIQVEFFNEYGPEAGIDGGGITKEFLTSVINEGFDPSKGLFKETQDNQIYPNEEICIKMKLGHENSNAMEKLSYIQFMGMCVGKCLYENVLIDVSFAPFFINKWCMDGFKNTINDLSYLDEELFNNLIKLSNMSSEELQHLDLSFVINEKVDGQTYNFDLIPNGKSIKVDRSNVQYYLHKFADFKLNQLLLPQTKAFLSGLFSIIPRKWFMIFDYYELQMLISGGKKDVDVIDWQENVEYGGYLPNDASVCYFWEIVNEMTPQEKSKLIKFVTSVSRAPLLGFSALNPKFGIRNSGRDVTRLPTASTCVNLLKLPDYKNKEIMREKLLYAINTESGFDLS</sequence>
<dbReference type="Pfam" id="PF00632">
    <property type="entry name" value="HECT"/>
    <property type="match status" value="1"/>
</dbReference>
<name>A0A8H7ZGR7_9ASCO</name>
<evidence type="ECO:0000256" key="5">
    <source>
        <dbReference type="PROSITE-ProRule" id="PRU00104"/>
    </source>
</evidence>
<keyword evidence="4 5" id="KW-0833">Ubl conjugation pathway</keyword>
<accession>A0A8H7ZGR7</accession>
<dbReference type="PANTHER" id="PTHR45700">
    <property type="entry name" value="UBIQUITIN-PROTEIN LIGASE E3C"/>
    <property type="match status" value="1"/>
</dbReference>
<dbReference type="InterPro" id="IPR044611">
    <property type="entry name" value="E3A/B/C-like"/>
</dbReference>
<dbReference type="SUPFAM" id="SSF56204">
    <property type="entry name" value="Hect, E3 ligase catalytic domain"/>
    <property type="match status" value="1"/>
</dbReference>
<protein>
    <recommendedName>
        <fullName evidence="2">HECT-type E3 ubiquitin transferase</fullName>
        <ecNumber evidence="2">2.3.2.26</ecNumber>
    </recommendedName>
</protein>
<evidence type="ECO:0000313" key="8">
    <source>
        <dbReference type="Proteomes" id="UP000669133"/>
    </source>
</evidence>
<dbReference type="OrthoDB" id="8068875at2759"/>
<dbReference type="InterPro" id="IPR000569">
    <property type="entry name" value="HECT_dom"/>
</dbReference>